<comment type="caution">
    <text evidence="2">The sequence shown here is derived from an EMBL/GenBank/DDBJ whole genome shotgun (WGS) entry which is preliminary data.</text>
</comment>
<dbReference type="PANTHER" id="PTHR22916:SF3">
    <property type="entry name" value="UDP-GLCNAC:BETAGAL BETA-1,3-N-ACETYLGLUCOSAMINYLTRANSFERASE-LIKE PROTEIN 1"/>
    <property type="match status" value="1"/>
</dbReference>
<sequence length="363" mass="40135">MAAPRLSIIVPVFNTGEHLRTRAFPSLARLPHFEQIQVLLVDDGSTYPQTRSAVRELAAAHPHVQACFLDSGGSGSASRPRNTGIDLAEAEYLGFLDPDDEFLGAGPWPLVEALQAHPSAQLAIGQQHRIYADRQELVNNASHYTERTDAHGLWPAGGEVLTAARFRPSNLSSFVVRTAWLRETGLRQVVGAAGQDSLFFRQLFAAATAFVASSEVIYAYHAETPGSMVNTVNAEYFAKCLLRERAQAEWLRSAGLFDAYVASGFERAFAWYLPRLRRVPKDQRAEARAVLRTIAELYVDPQTHRWRYPEAMAFFKRPAVPSLEGLKPLSAVAARRARDTALAAVAAGRRVSSSVRTRRRLDP</sequence>
<name>A0A5R9ABD5_9MICC</name>
<feature type="domain" description="Glycosyltransferase 2-like" evidence="1">
    <location>
        <begin position="7"/>
        <end position="137"/>
    </location>
</feature>
<keyword evidence="2" id="KW-0808">Transferase</keyword>
<dbReference type="PANTHER" id="PTHR22916">
    <property type="entry name" value="GLYCOSYLTRANSFERASE"/>
    <property type="match status" value="1"/>
</dbReference>
<dbReference type="GO" id="GO:0016758">
    <property type="term" value="F:hexosyltransferase activity"/>
    <property type="evidence" value="ECO:0007669"/>
    <property type="project" value="UniProtKB-ARBA"/>
</dbReference>
<organism evidence="2 3">
    <name type="scientific">Nesterenkonia sphaerica</name>
    <dbReference type="NCBI Taxonomy" id="1804988"/>
    <lineage>
        <taxon>Bacteria</taxon>
        <taxon>Bacillati</taxon>
        <taxon>Actinomycetota</taxon>
        <taxon>Actinomycetes</taxon>
        <taxon>Micrococcales</taxon>
        <taxon>Micrococcaceae</taxon>
        <taxon>Nesterenkonia</taxon>
    </lineage>
</organism>
<dbReference type="CDD" id="cd00761">
    <property type="entry name" value="Glyco_tranf_GTA_type"/>
    <property type="match status" value="1"/>
</dbReference>
<dbReference type="EMBL" id="VAWA01000009">
    <property type="protein sequence ID" value="TLP75315.1"/>
    <property type="molecule type" value="Genomic_DNA"/>
</dbReference>
<dbReference type="OrthoDB" id="3226099at2"/>
<dbReference type="InterPro" id="IPR029044">
    <property type="entry name" value="Nucleotide-diphossugar_trans"/>
</dbReference>
<evidence type="ECO:0000313" key="3">
    <source>
        <dbReference type="Proteomes" id="UP000306544"/>
    </source>
</evidence>
<proteinExistence type="predicted"/>
<dbReference type="Proteomes" id="UP000306544">
    <property type="component" value="Unassembled WGS sequence"/>
</dbReference>
<reference evidence="2 3" key="1">
    <citation type="submission" date="2019-05" db="EMBL/GenBank/DDBJ databases">
        <title>Nesterenkonia sp. GY239, isolated from the Southern Atlantic Ocean.</title>
        <authorList>
            <person name="Zhang G."/>
        </authorList>
    </citation>
    <scope>NUCLEOTIDE SEQUENCE [LARGE SCALE GENOMIC DNA]</scope>
    <source>
        <strain evidence="2 3">GY239</strain>
    </source>
</reference>
<dbReference type="InterPro" id="IPR001173">
    <property type="entry name" value="Glyco_trans_2-like"/>
</dbReference>
<dbReference type="Gene3D" id="3.90.550.10">
    <property type="entry name" value="Spore Coat Polysaccharide Biosynthesis Protein SpsA, Chain A"/>
    <property type="match status" value="1"/>
</dbReference>
<dbReference type="AlphaFoldDB" id="A0A5R9ABD5"/>
<protein>
    <submittedName>
        <fullName evidence="2">Glycosyltransferase family 2 protein</fullName>
    </submittedName>
</protein>
<evidence type="ECO:0000259" key="1">
    <source>
        <dbReference type="Pfam" id="PF00535"/>
    </source>
</evidence>
<dbReference type="Pfam" id="PF00535">
    <property type="entry name" value="Glycos_transf_2"/>
    <property type="match status" value="1"/>
</dbReference>
<dbReference type="SUPFAM" id="SSF53448">
    <property type="entry name" value="Nucleotide-diphospho-sugar transferases"/>
    <property type="match status" value="1"/>
</dbReference>
<evidence type="ECO:0000313" key="2">
    <source>
        <dbReference type="EMBL" id="TLP75315.1"/>
    </source>
</evidence>
<keyword evidence="3" id="KW-1185">Reference proteome</keyword>
<accession>A0A5R9ABD5</accession>
<dbReference type="RefSeq" id="WP_138170400.1">
    <property type="nucleotide sequence ID" value="NZ_VAWA01000009.1"/>
</dbReference>
<gene>
    <name evidence="2" type="ORF">FEF27_08350</name>
</gene>